<evidence type="ECO:0000259" key="2">
    <source>
        <dbReference type="Pfam" id="PF03779"/>
    </source>
</evidence>
<comment type="caution">
    <text evidence="3">The sequence shown here is derived from an EMBL/GenBank/DDBJ whole genome shotgun (WGS) entry which is preliminary data.</text>
</comment>
<proteinExistence type="predicted"/>
<protein>
    <recommendedName>
        <fullName evidence="2">SPW repeat-containing integral membrane domain-containing protein</fullName>
    </recommendedName>
</protein>
<evidence type="ECO:0000256" key="1">
    <source>
        <dbReference type="SAM" id="Phobius"/>
    </source>
</evidence>
<feature type="transmembrane region" description="Helical" evidence="1">
    <location>
        <begin position="70"/>
        <end position="90"/>
    </location>
</feature>
<accession>A0A512B6W6</accession>
<feature type="domain" description="SPW repeat-containing integral membrane" evidence="2">
    <location>
        <begin position="10"/>
        <end position="108"/>
    </location>
</feature>
<evidence type="ECO:0000313" key="4">
    <source>
        <dbReference type="Proteomes" id="UP000321513"/>
    </source>
</evidence>
<dbReference type="InterPro" id="IPR005530">
    <property type="entry name" value="SPW"/>
</dbReference>
<dbReference type="OrthoDB" id="129082at2"/>
<dbReference type="Pfam" id="PF03779">
    <property type="entry name" value="SPW"/>
    <property type="match status" value="1"/>
</dbReference>
<dbReference type="Proteomes" id="UP000321513">
    <property type="component" value="Unassembled WGS sequence"/>
</dbReference>
<dbReference type="EMBL" id="BJYT01000001">
    <property type="protein sequence ID" value="GEO07537.1"/>
    <property type="molecule type" value="Genomic_DNA"/>
</dbReference>
<name>A0A512B6W6_9BACT</name>
<evidence type="ECO:0000313" key="3">
    <source>
        <dbReference type="EMBL" id="GEO07537.1"/>
    </source>
</evidence>
<reference evidence="3 4" key="1">
    <citation type="submission" date="2019-07" db="EMBL/GenBank/DDBJ databases">
        <title>Whole genome shotgun sequence of Segetibacter aerophilus NBRC 106135.</title>
        <authorList>
            <person name="Hosoyama A."/>
            <person name="Uohara A."/>
            <person name="Ohji S."/>
            <person name="Ichikawa N."/>
        </authorList>
    </citation>
    <scope>NUCLEOTIDE SEQUENCE [LARGE SCALE GENOMIC DNA]</scope>
    <source>
        <strain evidence="3 4">NBRC 106135</strain>
    </source>
</reference>
<sequence>MKKPISRQMHGVADYAYAPLMFAAPEIMGFDDEPKAQTICRSVGVGVLAATMLTRAEWGLYKVLPFKAHLALDVAVSLFSIAAPWIFGFANNTKARNTFIAMGAVGGVVTALSEPEEMLVVE</sequence>
<keyword evidence="1" id="KW-0472">Membrane</keyword>
<organism evidence="3 4">
    <name type="scientific">Segetibacter aerophilus</name>
    <dbReference type="NCBI Taxonomy" id="670293"/>
    <lineage>
        <taxon>Bacteria</taxon>
        <taxon>Pseudomonadati</taxon>
        <taxon>Bacteroidota</taxon>
        <taxon>Chitinophagia</taxon>
        <taxon>Chitinophagales</taxon>
        <taxon>Chitinophagaceae</taxon>
        <taxon>Segetibacter</taxon>
    </lineage>
</organism>
<dbReference type="AlphaFoldDB" id="A0A512B6W6"/>
<keyword evidence="4" id="KW-1185">Reference proteome</keyword>
<keyword evidence="1" id="KW-1133">Transmembrane helix</keyword>
<dbReference type="RefSeq" id="WP_147201508.1">
    <property type="nucleotide sequence ID" value="NZ_BJYT01000001.1"/>
</dbReference>
<gene>
    <name evidence="3" type="ORF">SAE01_00330</name>
</gene>
<keyword evidence="1" id="KW-0812">Transmembrane</keyword>